<evidence type="ECO:0000256" key="1">
    <source>
        <dbReference type="ARBA" id="ARBA00022737"/>
    </source>
</evidence>
<comment type="caution">
    <text evidence="5">The sequence shown here is derived from an EMBL/GenBank/DDBJ whole genome shotgun (WGS) entry which is preliminary data.</text>
</comment>
<dbReference type="PANTHER" id="PTHR10039:SF5">
    <property type="entry name" value="NACHT DOMAIN-CONTAINING PROTEIN"/>
    <property type="match status" value="1"/>
</dbReference>
<feature type="region of interest" description="Disordered" evidence="3">
    <location>
        <begin position="1"/>
        <end position="22"/>
    </location>
</feature>
<protein>
    <recommendedName>
        <fullName evidence="4">Nephrocystin 3-like N-terminal domain-containing protein</fullName>
    </recommendedName>
</protein>
<proteinExistence type="predicted"/>
<dbReference type="Gene3D" id="3.40.50.300">
    <property type="entry name" value="P-loop containing nucleotide triphosphate hydrolases"/>
    <property type="match status" value="1"/>
</dbReference>
<feature type="coiled-coil region" evidence="2">
    <location>
        <begin position="812"/>
        <end position="839"/>
    </location>
</feature>
<keyword evidence="2" id="KW-0175">Coiled coil</keyword>
<dbReference type="Proteomes" id="UP001345013">
    <property type="component" value="Unassembled WGS sequence"/>
</dbReference>
<reference evidence="5 6" key="1">
    <citation type="submission" date="2023-08" db="EMBL/GenBank/DDBJ databases">
        <title>Black Yeasts Isolated from many extreme environments.</title>
        <authorList>
            <person name="Coleine C."/>
            <person name="Stajich J.E."/>
            <person name="Selbmann L."/>
        </authorList>
    </citation>
    <scope>NUCLEOTIDE SEQUENCE [LARGE SCALE GENOMIC DNA]</scope>
    <source>
        <strain evidence="5 6">CCFEE 5885</strain>
    </source>
</reference>
<accession>A0ABR0KL89</accession>
<gene>
    <name evidence="5" type="ORF">LTR24_001306</name>
</gene>
<organism evidence="5 6">
    <name type="scientific">Lithohypha guttulata</name>
    <dbReference type="NCBI Taxonomy" id="1690604"/>
    <lineage>
        <taxon>Eukaryota</taxon>
        <taxon>Fungi</taxon>
        <taxon>Dikarya</taxon>
        <taxon>Ascomycota</taxon>
        <taxon>Pezizomycotina</taxon>
        <taxon>Eurotiomycetes</taxon>
        <taxon>Chaetothyriomycetidae</taxon>
        <taxon>Chaetothyriales</taxon>
        <taxon>Trichomeriaceae</taxon>
        <taxon>Lithohypha</taxon>
    </lineage>
</organism>
<evidence type="ECO:0000313" key="5">
    <source>
        <dbReference type="EMBL" id="KAK5099647.1"/>
    </source>
</evidence>
<evidence type="ECO:0000259" key="4">
    <source>
        <dbReference type="Pfam" id="PF24883"/>
    </source>
</evidence>
<sequence>MDPTELAAKRSGRPGPVHPEARRYGDMHIYGNAIVQLGDRYGPDKDLFEEGSEIEKRNALLNVLYYEGLDLRREQLAQTDIGPKSFSWVEHTTFPDWLRSPDTRFWINGKPGSGKSTLMKYLAEGKSTLNRLGINGKQWAVVHFFFDYRAGKSMANQVLGMLKLFIRQLSLVIKQVKEKLQEDVVQQILAEGKIESHVDVLSIMINGAGVEVCAFIDGLDEYDDDLWDLCSRLDEVQDRTGMKLCLASRPERAFEVAFAECPTITMQEHNKSSIEVYMRRKIDKFLSQHLFIEGLFTTELLEAVGEKAQGVILWARLVIDEMIKSCDDSTTTIDLLSFLDRLPSELELLYERILERINQRYQSEAALVLRVLTEHDGNMKATLLFQTWEFLRSHIPQSAKPSSSSIFTASETRIKALLGNMVDLVRPSQKPTSIRLIHRSLSTYLERKDWITCRIPEPLVEMCSDSFGKRLAIDCIKRASVGADIDMDELEGLLHTRVRPPPAWLNLAQLADFDEQSTRTSIPSGMSRNFKQRWSRYFKQRWIKSQQWVRWQNLLLHCIDNFFQYRNEVHSVDPDNGGATLTWPEDSLNLALLHYMRCKQCTSWFPQRWQEALAVRLYRAGAINVLLLLVHSYGEPPFDIIAQHIAKFDHAANQDIFEACLLKHYPKESSKKLLTLFADSNCCFEARHLCYFADSKVWHNGPLSAAKEVTRRRATASTSTEHHRDCPYRDDQTSVMYHWVHLPSLDLDLLLEWLDVAQTVGVDLNASIQKDGMSLLHDVLRQIDNPPPGAEYWTVRQKFIALAKTGLHPTDKRSCKELLDFLEAQLTEAEARIKKSVESRPTDFPRRINWHEQQERNISAPEFLSEVIKAVEYYQEHDTHWPDLEATLPVYRGFHPRAYHLKRSQISWPNFASASYSRTQKLADS</sequence>
<dbReference type="InterPro" id="IPR056884">
    <property type="entry name" value="NPHP3-like_N"/>
</dbReference>
<keyword evidence="6" id="KW-1185">Reference proteome</keyword>
<dbReference type="PANTHER" id="PTHR10039">
    <property type="entry name" value="AMELOGENIN"/>
    <property type="match status" value="1"/>
</dbReference>
<dbReference type="EMBL" id="JAVRRG010000009">
    <property type="protein sequence ID" value="KAK5099647.1"/>
    <property type="molecule type" value="Genomic_DNA"/>
</dbReference>
<name>A0ABR0KL89_9EURO</name>
<evidence type="ECO:0000313" key="6">
    <source>
        <dbReference type="Proteomes" id="UP001345013"/>
    </source>
</evidence>
<evidence type="ECO:0000256" key="3">
    <source>
        <dbReference type="SAM" id="MobiDB-lite"/>
    </source>
</evidence>
<feature type="domain" description="Nephrocystin 3-like N-terminal" evidence="4">
    <location>
        <begin position="89"/>
        <end position="249"/>
    </location>
</feature>
<dbReference type="InterPro" id="IPR027417">
    <property type="entry name" value="P-loop_NTPase"/>
</dbReference>
<keyword evidence="1" id="KW-0677">Repeat</keyword>
<dbReference type="Pfam" id="PF24883">
    <property type="entry name" value="NPHP3_N"/>
    <property type="match status" value="1"/>
</dbReference>
<dbReference type="SUPFAM" id="SSF52540">
    <property type="entry name" value="P-loop containing nucleoside triphosphate hydrolases"/>
    <property type="match status" value="1"/>
</dbReference>
<evidence type="ECO:0000256" key="2">
    <source>
        <dbReference type="SAM" id="Coils"/>
    </source>
</evidence>